<dbReference type="InterPro" id="IPR029058">
    <property type="entry name" value="AB_hydrolase_fold"/>
</dbReference>
<proteinExistence type="predicted"/>
<reference evidence="1 2" key="1">
    <citation type="submission" date="2017-09" db="EMBL/GenBank/DDBJ databases">
        <title>Depth-based differentiation of microbial function through sediment-hosted aquifers and enrichment of novel symbionts in the deep terrestrial subsurface.</title>
        <authorList>
            <person name="Probst A.J."/>
            <person name="Ladd B."/>
            <person name="Jarett J.K."/>
            <person name="Geller-Mcgrath D.E."/>
            <person name="Sieber C.M."/>
            <person name="Emerson J.B."/>
            <person name="Anantharaman K."/>
            <person name="Thomas B.C."/>
            <person name="Malmstrom R."/>
            <person name="Stieglmeier M."/>
            <person name="Klingl A."/>
            <person name="Woyke T."/>
            <person name="Ryan C.M."/>
            <person name="Banfield J.F."/>
        </authorList>
    </citation>
    <scope>NUCLEOTIDE SEQUENCE [LARGE SCALE GENOMIC DNA]</scope>
    <source>
        <strain evidence="1">CG23_combo_of_CG06-09_8_20_14_all_39_17</strain>
    </source>
</reference>
<gene>
    <name evidence="1" type="ORF">COX37_01495</name>
</gene>
<evidence type="ECO:0008006" key="3">
    <source>
        <dbReference type="Google" id="ProtNLM"/>
    </source>
</evidence>
<dbReference type="Pfam" id="PF06821">
    <property type="entry name" value="Ser_hydrolase"/>
    <property type="match status" value="1"/>
</dbReference>
<dbReference type="PANTHER" id="PTHR15394:SF3">
    <property type="entry name" value="SERINE HYDROLASE RBBP9"/>
    <property type="match status" value="1"/>
</dbReference>
<dbReference type="SUPFAM" id="SSF53474">
    <property type="entry name" value="alpha/beta-Hydrolases"/>
    <property type="match status" value="1"/>
</dbReference>
<name>A0A2G9YUH9_9BACT</name>
<comment type="caution">
    <text evidence="1">The sequence shown here is derived from an EMBL/GenBank/DDBJ whole genome shotgun (WGS) entry which is preliminary data.</text>
</comment>
<dbReference type="GO" id="GO:0016787">
    <property type="term" value="F:hydrolase activity"/>
    <property type="evidence" value="ECO:0007669"/>
    <property type="project" value="InterPro"/>
</dbReference>
<dbReference type="Proteomes" id="UP000229976">
    <property type="component" value="Unassembled WGS sequence"/>
</dbReference>
<organism evidence="1 2">
    <name type="scientific">Candidatus Nealsonbacteria bacterium CG23_combo_of_CG06-09_8_20_14_all_39_17</name>
    <dbReference type="NCBI Taxonomy" id="1974722"/>
    <lineage>
        <taxon>Bacteria</taxon>
        <taxon>Candidatus Nealsoniibacteriota</taxon>
    </lineage>
</organism>
<dbReference type="PANTHER" id="PTHR15394">
    <property type="entry name" value="SERINE HYDROLASE RBBP9"/>
    <property type="match status" value="1"/>
</dbReference>
<accession>A0A2G9YUH9</accession>
<evidence type="ECO:0000313" key="2">
    <source>
        <dbReference type="Proteomes" id="UP000229976"/>
    </source>
</evidence>
<dbReference type="EMBL" id="PCRO01000019">
    <property type="protein sequence ID" value="PIP22905.1"/>
    <property type="molecule type" value="Genomic_DNA"/>
</dbReference>
<dbReference type="Gene3D" id="3.40.50.1820">
    <property type="entry name" value="alpha/beta hydrolase"/>
    <property type="match status" value="1"/>
</dbReference>
<sequence length="185" mass="21251">MENVLILHVTDNNSQGNWYSWLKTELEKMGQRVWLPDLPNSKEPNIKKYNEFIFSNKDWEFNSDSTLIGHSSGAVAIFGLLQNLPESVTVDTCVLVSAFKDNLGYKQLDGLFEEPFDFEKIKKKAKRFIFIHSDDDPYCPFEHAQYLSSRVNGELIIEKGQGHFNLGKGPEYKQFPLLLKVLSAM</sequence>
<dbReference type="InterPro" id="IPR010662">
    <property type="entry name" value="RBBP9/YdeN"/>
</dbReference>
<protein>
    <recommendedName>
        <fullName evidence="3">Alpha/beta hydrolase</fullName>
    </recommendedName>
</protein>
<dbReference type="AlphaFoldDB" id="A0A2G9YUH9"/>
<evidence type="ECO:0000313" key="1">
    <source>
        <dbReference type="EMBL" id="PIP22905.1"/>
    </source>
</evidence>